<dbReference type="OrthoDB" id="1187902at2"/>
<reference evidence="3" key="1">
    <citation type="submission" date="2016-11" db="EMBL/GenBank/DDBJ databases">
        <authorList>
            <person name="Varghese N."/>
            <person name="Submissions S."/>
        </authorList>
    </citation>
    <scope>NUCLEOTIDE SEQUENCE [LARGE SCALE GENOMIC DNA]</scope>
    <source>
        <strain evidence="3">DSM 27623</strain>
    </source>
</reference>
<evidence type="ECO:0000256" key="1">
    <source>
        <dbReference type="SAM" id="SignalP"/>
    </source>
</evidence>
<keyword evidence="3" id="KW-1185">Reference proteome</keyword>
<feature type="chain" id="PRO_5009935878" evidence="1">
    <location>
        <begin position="21"/>
        <end position="245"/>
    </location>
</feature>
<dbReference type="AlphaFoldDB" id="A0A1N6FAG4"/>
<dbReference type="STRING" id="1416779.SAMN05444409_1157"/>
<feature type="signal peptide" evidence="1">
    <location>
        <begin position="1"/>
        <end position="20"/>
    </location>
</feature>
<dbReference type="EMBL" id="FSRK01000001">
    <property type="protein sequence ID" value="SIN92232.1"/>
    <property type="molecule type" value="Genomic_DNA"/>
</dbReference>
<dbReference type="RefSeq" id="WP_074233877.1">
    <property type="nucleotide sequence ID" value="NZ_FSRK01000001.1"/>
</dbReference>
<evidence type="ECO:0000313" key="3">
    <source>
        <dbReference type="Proteomes" id="UP000185207"/>
    </source>
</evidence>
<name>A0A1N6FAG4_9FLAO</name>
<proteinExistence type="predicted"/>
<organism evidence="2 3">
    <name type="scientific">Epilithonimonas zeae</name>
    <dbReference type="NCBI Taxonomy" id="1416779"/>
    <lineage>
        <taxon>Bacteria</taxon>
        <taxon>Pseudomonadati</taxon>
        <taxon>Bacteroidota</taxon>
        <taxon>Flavobacteriia</taxon>
        <taxon>Flavobacteriales</taxon>
        <taxon>Weeksellaceae</taxon>
        <taxon>Chryseobacterium group</taxon>
        <taxon>Epilithonimonas</taxon>
    </lineage>
</organism>
<dbReference type="Proteomes" id="UP000185207">
    <property type="component" value="Unassembled WGS sequence"/>
</dbReference>
<evidence type="ECO:0000313" key="2">
    <source>
        <dbReference type="EMBL" id="SIN92232.1"/>
    </source>
</evidence>
<protein>
    <submittedName>
        <fullName evidence="2">Uncharacterized protein</fullName>
    </submittedName>
</protein>
<keyword evidence="1" id="KW-0732">Signal</keyword>
<accession>A0A1N6FAG4</accession>
<gene>
    <name evidence="2" type="ORF">SAMN05444409_1157</name>
</gene>
<sequence>MMKKRLPFLLLIFFFANFYAQTEQNDALLMKVLKQLNIHKKNISEELYKEKVLPNKTSQTVLVIPKYRVNETDESGHEFYELDAYIVVADNATGKIINKYIEESAWASDAMVLSDIEIDTGLYQLNDKNRAFGIRVSYRGSSNPNPYSYTDLSLFLAQNNVLKKVLNNYQISRSSGEWDTRCAGEFTDIDGVIDIDKNKTNSFNNLIIKSKIQHTKSFETKDDCDEKVTTKKSTKFLKFNGKEYK</sequence>